<dbReference type="EMBL" id="AP026978">
    <property type="protein sequence ID" value="BDT97721.1"/>
    <property type="molecule type" value="Genomic_DNA"/>
</dbReference>
<dbReference type="Proteomes" id="UP001317870">
    <property type="component" value="Chromosome"/>
</dbReference>
<sequence>MVEQRVGLSRVARPRITVSMCGAAYARGVTGPIEQVMCLLCQRMVPVIGGRIGEHRTDGPDTCAWTGVEVIDDRPADLRGGVR</sequence>
<gene>
    <name evidence="1" type="ORF">IFM12276_07500</name>
</gene>
<keyword evidence="2" id="KW-1185">Reference proteome</keyword>
<name>A0ABM8CRX9_9NOCA</name>
<organism evidence="1 2">
    <name type="scientific">Nocardia sputorum</name>
    <dbReference type="NCBI Taxonomy" id="2984338"/>
    <lineage>
        <taxon>Bacteria</taxon>
        <taxon>Bacillati</taxon>
        <taxon>Actinomycetota</taxon>
        <taxon>Actinomycetes</taxon>
        <taxon>Mycobacteriales</taxon>
        <taxon>Nocardiaceae</taxon>
        <taxon>Nocardia</taxon>
    </lineage>
</organism>
<protein>
    <submittedName>
        <fullName evidence="1">Uncharacterized protein</fullName>
    </submittedName>
</protein>
<dbReference type="RefSeq" id="WP_281877685.1">
    <property type="nucleotide sequence ID" value="NZ_AP026978.1"/>
</dbReference>
<evidence type="ECO:0000313" key="1">
    <source>
        <dbReference type="EMBL" id="BDT97721.1"/>
    </source>
</evidence>
<reference evidence="1 2" key="1">
    <citation type="submission" date="2022-11" db="EMBL/GenBank/DDBJ databases">
        <title>Genome Sequencing of Nocardia sp. ON39_IFM12276 and assembly.</title>
        <authorList>
            <person name="Shimojima M."/>
            <person name="Toyokawa M."/>
            <person name="Uesaka K."/>
        </authorList>
    </citation>
    <scope>NUCLEOTIDE SEQUENCE [LARGE SCALE GENOMIC DNA]</scope>
    <source>
        <strain evidence="1 2">IFM 12276</strain>
    </source>
</reference>
<proteinExistence type="predicted"/>
<accession>A0ABM8CRX9</accession>
<evidence type="ECO:0000313" key="2">
    <source>
        <dbReference type="Proteomes" id="UP001317870"/>
    </source>
</evidence>